<comment type="subcellular location">
    <subcellularLocation>
        <location evidence="1 6">Nucleus</location>
    </subcellularLocation>
</comment>
<dbReference type="PROSITE" id="PS00658">
    <property type="entry name" value="FORK_HEAD_2"/>
    <property type="match status" value="1"/>
</dbReference>
<evidence type="ECO:0000256" key="2">
    <source>
        <dbReference type="ARBA" id="ARBA00023015"/>
    </source>
</evidence>
<reference evidence="8 9" key="1">
    <citation type="submission" date="2020-05" db="EMBL/GenBank/DDBJ databases">
        <authorList>
            <person name="Casaregola S."/>
            <person name="Devillers H."/>
            <person name="Grondin C."/>
        </authorList>
    </citation>
    <scope>NUCLEOTIDE SEQUENCE [LARGE SCALE GENOMIC DNA]</scope>
    <source>
        <strain evidence="8 9">CLIB 1767</strain>
    </source>
</reference>
<feature type="DNA-binding region" description="Fork-head" evidence="6">
    <location>
        <begin position="138"/>
        <end position="210"/>
    </location>
</feature>
<dbReference type="OrthoDB" id="4065808at2759"/>
<dbReference type="GO" id="GO:0000978">
    <property type="term" value="F:RNA polymerase II cis-regulatory region sequence-specific DNA binding"/>
    <property type="evidence" value="ECO:0007669"/>
    <property type="project" value="TreeGrafter"/>
</dbReference>
<dbReference type="SUPFAM" id="SSF46785">
    <property type="entry name" value="Winged helix' DNA-binding domain"/>
    <property type="match status" value="1"/>
</dbReference>
<evidence type="ECO:0000256" key="1">
    <source>
        <dbReference type="ARBA" id="ARBA00004123"/>
    </source>
</evidence>
<gene>
    <name evidence="8" type="ORF">KABA2_06S04774</name>
</gene>
<keyword evidence="5 6" id="KW-0539">Nucleus</keyword>
<evidence type="ECO:0000259" key="7">
    <source>
        <dbReference type="PROSITE" id="PS50039"/>
    </source>
</evidence>
<name>A0A8H2VH08_9SACH</name>
<proteinExistence type="predicted"/>
<accession>A0A8H2VH08</accession>
<keyword evidence="4" id="KW-0804">Transcription</keyword>
<dbReference type="InterPro" id="IPR001766">
    <property type="entry name" value="Fork_head_dom"/>
</dbReference>
<evidence type="ECO:0000313" key="9">
    <source>
        <dbReference type="Proteomes" id="UP000644660"/>
    </source>
</evidence>
<evidence type="ECO:0000256" key="6">
    <source>
        <dbReference type="PROSITE-ProRule" id="PRU00089"/>
    </source>
</evidence>
<dbReference type="PRINTS" id="PR00053">
    <property type="entry name" value="FORKHEAD"/>
</dbReference>
<dbReference type="SMART" id="SM00339">
    <property type="entry name" value="FH"/>
    <property type="match status" value="1"/>
</dbReference>
<dbReference type="EMBL" id="CAEFZW010000006">
    <property type="protein sequence ID" value="CAB4255410.1"/>
    <property type="molecule type" value="Genomic_DNA"/>
</dbReference>
<dbReference type="GeneID" id="64858453"/>
<dbReference type="Proteomes" id="UP000644660">
    <property type="component" value="Unassembled WGS sequence"/>
</dbReference>
<dbReference type="InterPro" id="IPR036390">
    <property type="entry name" value="WH_DNA-bd_sf"/>
</dbReference>
<feature type="domain" description="Fork-head" evidence="7">
    <location>
        <begin position="138"/>
        <end position="210"/>
    </location>
</feature>
<evidence type="ECO:0000256" key="4">
    <source>
        <dbReference type="ARBA" id="ARBA00023163"/>
    </source>
</evidence>
<dbReference type="InterPro" id="IPR036388">
    <property type="entry name" value="WH-like_DNA-bd_sf"/>
</dbReference>
<comment type="caution">
    <text evidence="8">The sequence shown here is derived from an EMBL/GenBank/DDBJ whole genome shotgun (WGS) entry which is preliminary data.</text>
</comment>
<dbReference type="RefSeq" id="XP_041407254.1">
    <property type="nucleotide sequence ID" value="XM_041551320.1"/>
</dbReference>
<dbReference type="InterPro" id="IPR030456">
    <property type="entry name" value="TF_fork_head_CS_2"/>
</dbReference>
<dbReference type="GO" id="GO:0000981">
    <property type="term" value="F:DNA-binding transcription factor activity, RNA polymerase II-specific"/>
    <property type="evidence" value="ECO:0007669"/>
    <property type="project" value="TreeGrafter"/>
</dbReference>
<dbReference type="Gene3D" id="1.10.10.10">
    <property type="entry name" value="Winged helix-like DNA-binding domain superfamily/Winged helix DNA-binding domain"/>
    <property type="match status" value="1"/>
</dbReference>
<dbReference type="AlphaFoldDB" id="A0A8H2VH08"/>
<protein>
    <submittedName>
        <fullName evidence="8">Some similarities with Saccharomyces cerevisiae YCR065W HCM1 Forkhead transcription factor that drives S-phase specific expression of genes involved in chromosome segregation</fullName>
    </submittedName>
</protein>
<keyword evidence="9" id="KW-1185">Reference proteome</keyword>
<organism evidence="8 9">
    <name type="scientific">Maudiozyma barnettii</name>
    <dbReference type="NCBI Taxonomy" id="61262"/>
    <lineage>
        <taxon>Eukaryota</taxon>
        <taxon>Fungi</taxon>
        <taxon>Dikarya</taxon>
        <taxon>Ascomycota</taxon>
        <taxon>Saccharomycotina</taxon>
        <taxon>Saccharomycetes</taxon>
        <taxon>Saccharomycetales</taxon>
        <taxon>Saccharomycetaceae</taxon>
        <taxon>Maudiozyma</taxon>
    </lineage>
</organism>
<dbReference type="GO" id="GO:0005634">
    <property type="term" value="C:nucleus"/>
    <property type="evidence" value="ECO:0007669"/>
    <property type="project" value="UniProtKB-SubCell"/>
</dbReference>
<dbReference type="CDD" id="cd00059">
    <property type="entry name" value="FH_FOX"/>
    <property type="match status" value="1"/>
</dbReference>
<dbReference type="PANTHER" id="PTHR45881">
    <property type="entry name" value="CHECKPOINT SUPPRESSOR 1-LIKE, ISOFORM A-RELATED"/>
    <property type="match status" value="1"/>
</dbReference>
<evidence type="ECO:0000256" key="5">
    <source>
        <dbReference type="ARBA" id="ARBA00023242"/>
    </source>
</evidence>
<dbReference type="Pfam" id="PF00250">
    <property type="entry name" value="Forkhead"/>
    <property type="match status" value="1"/>
</dbReference>
<sequence length="375" mass="43287">MYNNNHQLDSYPTLDEIISRPTIFDKDMTKISPPQEMTWNAQPLHNHPLSAQFSAHKRQIIAQQEIIAAVNASKKVVNSKKLKINKPKHSVIDLTLNENYRNFQVRRNRIPRVLAQISVPEMVESMKQRHFNNEHADKPPYPYATLILVALLQNDLNRLTLSQIYNWISTRFPYFTMDQATWQNSVRHNLSLNSAFIKTIKSPDKKSYYWGFKRGHELKFFKDLDLSFEELKEVAKSLEQYFYPIPCINVSLVPPVQSKDPKFNEQTNPLPTPPNTDDHYMNVGLGPAFDVLTATPPKSSKTSGKSLLQPSKRTIDDELLKVNACSIDEKLDALRTPEFKNHESLICSPLTPNKLESIHNSNMIFFQIWNQGHSF</sequence>
<keyword evidence="2" id="KW-0805">Transcription regulation</keyword>
<dbReference type="PANTHER" id="PTHR45881:SF1">
    <property type="entry name" value="FORK HEAD PROTEIN HOMOLOG 2"/>
    <property type="match status" value="1"/>
</dbReference>
<keyword evidence="3 6" id="KW-0238">DNA-binding</keyword>
<dbReference type="PROSITE" id="PS50039">
    <property type="entry name" value="FORK_HEAD_3"/>
    <property type="match status" value="1"/>
</dbReference>
<evidence type="ECO:0000256" key="3">
    <source>
        <dbReference type="ARBA" id="ARBA00023125"/>
    </source>
</evidence>
<evidence type="ECO:0000313" key="8">
    <source>
        <dbReference type="EMBL" id="CAB4255410.1"/>
    </source>
</evidence>